<sequence>MPSCTVILATYSHPQETMDDITANNSDPRFAILTALGHTADIVSGLIQVMTNYHHFAIQPSPSYVLATGVNAQVFAAILQSGMKILNPVQKELERRKNSYKLALDEAIQNLEERNDDGADIRFKLIEKFMWGEFLVYLVEVYAKTQYVMEITLFNDDTMKETFQKRAEEDPVLQAKITAYRKEHDLPLDPEIWPDEVLE</sequence>
<name>A0A9P4PUG9_9PLEO</name>
<proteinExistence type="predicted"/>
<keyword evidence="2" id="KW-1185">Reference proteome</keyword>
<reference evidence="1" key="1">
    <citation type="journal article" date="2020" name="Stud. Mycol.">
        <title>101 Dothideomycetes genomes: a test case for predicting lifestyles and emergence of pathogens.</title>
        <authorList>
            <person name="Haridas S."/>
            <person name="Albert R."/>
            <person name="Binder M."/>
            <person name="Bloem J."/>
            <person name="Labutti K."/>
            <person name="Salamov A."/>
            <person name="Andreopoulos B."/>
            <person name="Baker S."/>
            <person name="Barry K."/>
            <person name="Bills G."/>
            <person name="Bluhm B."/>
            <person name="Cannon C."/>
            <person name="Castanera R."/>
            <person name="Culley D."/>
            <person name="Daum C."/>
            <person name="Ezra D."/>
            <person name="Gonzalez J."/>
            <person name="Henrissat B."/>
            <person name="Kuo A."/>
            <person name="Liang C."/>
            <person name="Lipzen A."/>
            <person name="Lutzoni F."/>
            <person name="Magnuson J."/>
            <person name="Mondo S."/>
            <person name="Nolan M."/>
            <person name="Ohm R."/>
            <person name="Pangilinan J."/>
            <person name="Park H.-J."/>
            <person name="Ramirez L."/>
            <person name="Alfaro M."/>
            <person name="Sun H."/>
            <person name="Tritt A."/>
            <person name="Yoshinaga Y."/>
            <person name="Zwiers L.-H."/>
            <person name="Turgeon B."/>
            <person name="Goodwin S."/>
            <person name="Spatafora J."/>
            <person name="Crous P."/>
            <person name="Grigoriev I."/>
        </authorList>
    </citation>
    <scope>NUCLEOTIDE SEQUENCE</scope>
    <source>
        <strain evidence="1">CBS 690.94</strain>
    </source>
</reference>
<evidence type="ECO:0000313" key="1">
    <source>
        <dbReference type="EMBL" id="KAF2450432.1"/>
    </source>
</evidence>
<protein>
    <submittedName>
        <fullName evidence="1">Uncharacterized protein</fullName>
    </submittedName>
</protein>
<dbReference type="AlphaFoldDB" id="A0A9P4PUG9"/>
<dbReference type="EMBL" id="MU001493">
    <property type="protein sequence ID" value="KAF2450432.1"/>
    <property type="molecule type" value="Genomic_DNA"/>
</dbReference>
<gene>
    <name evidence="1" type="ORF">P171DRAFT_439081</name>
</gene>
<evidence type="ECO:0000313" key="2">
    <source>
        <dbReference type="Proteomes" id="UP000799764"/>
    </source>
</evidence>
<dbReference type="Proteomes" id="UP000799764">
    <property type="component" value="Unassembled WGS sequence"/>
</dbReference>
<organism evidence="1 2">
    <name type="scientific">Karstenula rhodostoma CBS 690.94</name>
    <dbReference type="NCBI Taxonomy" id="1392251"/>
    <lineage>
        <taxon>Eukaryota</taxon>
        <taxon>Fungi</taxon>
        <taxon>Dikarya</taxon>
        <taxon>Ascomycota</taxon>
        <taxon>Pezizomycotina</taxon>
        <taxon>Dothideomycetes</taxon>
        <taxon>Pleosporomycetidae</taxon>
        <taxon>Pleosporales</taxon>
        <taxon>Massarineae</taxon>
        <taxon>Didymosphaeriaceae</taxon>
        <taxon>Karstenula</taxon>
    </lineage>
</organism>
<comment type="caution">
    <text evidence="1">The sequence shown here is derived from an EMBL/GenBank/DDBJ whole genome shotgun (WGS) entry which is preliminary data.</text>
</comment>
<accession>A0A9P4PUG9</accession>